<dbReference type="Gene3D" id="1.10.150.240">
    <property type="entry name" value="Putative phosphatase, domain 2"/>
    <property type="match status" value="1"/>
</dbReference>
<name>A0A151AI05_9EURY</name>
<evidence type="ECO:0000256" key="2">
    <source>
        <dbReference type="ARBA" id="ARBA00007958"/>
    </source>
</evidence>
<evidence type="ECO:0000256" key="3">
    <source>
        <dbReference type="ARBA" id="ARBA00022723"/>
    </source>
</evidence>
<evidence type="ECO:0000256" key="4">
    <source>
        <dbReference type="ARBA" id="ARBA00022842"/>
    </source>
</evidence>
<dbReference type="GO" id="GO:0016787">
    <property type="term" value="F:hydrolase activity"/>
    <property type="evidence" value="ECO:0007669"/>
    <property type="project" value="UniProtKB-KW"/>
</dbReference>
<dbReference type="InterPro" id="IPR036412">
    <property type="entry name" value="HAD-like_sf"/>
</dbReference>
<dbReference type="SFLD" id="SFLDG01135">
    <property type="entry name" value="C1.5.6:_HAD__Beta-PGM__Phospha"/>
    <property type="match status" value="1"/>
</dbReference>
<sequence length="216" mass="23875">MDCVLFDMDGVIVDSEDYWVEHEREELLPAVVEEDVPVSEITGMNYKEIYEYLDSNYTTLVERSEFIERFETIASEIYTEHAELMAGFRDLLAALHVRGVRTAIVSSSPPDWISLVTERFELDGFDGIISAEDIDGPGKPEPTIYEHAAAELGVSSEECIVVEDSEHGVEAAAAAGAYTIAYETPTNAEHDHSAADEVVSGPEKLRERLLALSDAD</sequence>
<comment type="similarity">
    <text evidence="2">Belongs to the HAD-like hydrolase superfamily.</text>
</comment>
<keyword evidence="7" id="KW-1185">Reference proteome</keyword>
<dbReference type="InterPro" id="IPR051600">
    <property type="entry name" value="Beta-PGM-like"/>
</dbReference>
<dbReference type="EMBL" id="LTAZ01000003">
    <property type="protein sequence ID" value="KYH27140.1"/>
    <property type="molecule type" value="Genomic_DNA"/>
</dbReference>
<dbReference type="EC" id="3.-.-.-" evidence="6"/>
<evidence type="ECO:0000313" key="6">
    <source>
        <dbReference type="EMBL" id="KYH27140.1"/>
    </source>
</evidence>
<evidence type="ECO:0000313" key="7">
    <source>
        <dbReference type="Proteomes" id="UP000075321"/>
    </source>
</evidence>
<dbReference type="Proteomes" id="UP000075321">
    <property type="component" value="Unassembled WGS sequence"/>
</dbReference>
<evidence type="ECO:0000256" key="1">
    <source>
        <dbReference type="ARBA" id="ARBA00001946"/>
    </source>
</evidence>
<keyword evidence="3" id="KW-0479">Metal-binding</keyword>
<dbReference type="PANTHER" id="PTHR46193">
    <property type="entry name" value="6-PHOSPHOGLUCONATE PHOSPHATASE"/>
    <property type="match status" value="1"/>
</dbReference>
<proteinExistence type="inferred from homology"/>
<dbReference type="SFLD" id="SFLDS00003">
    <property type="entry name" value="Haloacid_Dehalogenase"/>
    <property type="match status" value="1"/>
</dbReference>
<dbReference type="InterPro" id="IPR006439">
    <property type="entry name" value="HAD-SF_hydro_IA"/>
</dbReference>
<dbReference type="RefSeq" id="WP_066380269.1">
    <property type="nucleotide sequence ID" value="NZ_LTAZ01000003.1"/>
</dbReference>
<dbReference type="PATRIC" id="fig|1008153.3.peg.1038"/>
<organism evidence="6 7">
    <name type="scientific">Halalkalicoccus paucihalophilus</name>
    <dbReference type="NCBI Taxonomy" id="1008153"/>
    <lineage>
        <taxon>Archaea</taxon>
        <taxon>Methanobacteriati</taxon>
        <taxon>Methanobacteriota</taxon>
        <taxon>Stenosarchaea group</taxon>
        <taxon>Halobacteria</taxon>
        <taxon>Halobacteriales</taxon>
        <taxon>Halococcaceae</taxon>
        <taxon>Halalkalicoccus</taxon>
    </lineage>
</organism>
<gene>
    <name evidence="6" type="ORF">HAPAU_10300</name>
</gene>
<dbReference type="Gene3D" id="3.40.50.1000">
    <property type="entry name" value="HAD superfamily/HAD-like"/>
    <property type="match status" value="1"/>
</dbReference>
<comment type="cofactor">
    <cofactor evidence="1">
        <name>Mg(2+)</name>
        <dbReference type="ChEBI" id="CHEBI:18420"/>
    </cofactor>
</comment>
<comment type="caution">
    <text evidence="6">The sequence shown here is derived from an EMBL/GenBank/DDBJ whole genome shotgun (WGS) entry which is preliminary data.</text>
</comment>
<dbReference type="OrthoDB" id="372285at2157"/>
<reference evidence="6 7" key="1">
    <citation type="submission" date="2016-02" db="EMBL/GenBank/DDBJ databases">
        <title>Genome sequence of Halalkalicoccus paucihalophilus DSM 24557.</title>
        <authorList>
            <person name="Poehlein A."/>
            <person name="Daniel R."/>
        </authorList>
    </citation>
    <scope>NUCLEOTIDE SEQUENCE [LARGE SCALE GENOMIC DNA]</scope>
    <source>
        <strain evidence="6 7">DSM 24557</strain>
    </source>
</reference>
<accession>A0A151AI05</accession>
<keyword evidence="6" id="KW-0378">Hydrolase</keyword>
<dbReference type="NCBIfam" id="TIGR01509">
    <property type="entry name" value="HAD-SF-IA-v3"/>
    <property type="match status" value="1"/>
</dbReference>
<dbReference type="SFLD" id="SFLDG01129">
    <property type="entry name" value="C1.5:_HAD__Beta-PGM__Phosphata"/>
    <property type="match status" value="1"/>
</dbReference>
<dbReference type="PANTHER" id="PTHR46193:SF18">
    <property type="entry name" value="HEXITOL PHOSPHATASE B"/>
    <property type="match status" value="1"/>
</dbReference>
<dbReference type="InterPro" id="IPR023198">
    <property type="entry name" value="PGP-like_dom2"/>
</dbReference>
<dbReference type="Pfam" id="PF00702">
    <property type="entry name" value="Hydrolase"/>
    <property type="match status" value="1"/>
</dbReference>
<dbReference type="GO" id="GO:0046872">
    <property type="term" value="F:metal ion binding"/>
    <property type="evidence" value="ECO:0007669"/>
    <property type="project" value="UniProtKB-KW"/>
</dbReference>
<keyword evidence="5" id="KW-0119">Carbohydrate metabolism</keyword>
<evidence type="ECO:0000256" key="5">
    <source>
        <dbReference type="ARBA" id="ARBA00023277"/>
    </source>
</evidence>
<dbReference type="SUPFAM" id="SSF56784">
    <property type="entry name" value="HAD-like"/>
    <property type="match status" value="1"/>
</dbReference>
<keyword evidence="4" id="KW-0460">Magnesium</keyword>
<dbReference type="NCBIfam" id="TIGR01549">
    <property type="entry name" value="HAD-SF-IA-v1"/>
    <property type="match status" value="1"/>
</dbReference>
<dbReference type="PRINTS" id="PR00413">
    <property type="entry name" value="HADHALOGNASE"/>
</dbReference>
<dbReference type="AlphaFoldDB" id="A0A151AI05"/>
<dbReference type="InterPro" id="IPR023214">
    <property type="entry name" value="HAD_sf"/>
</dbReference>
<protein>
    <submittedName>
        <fullName evidence="6">Putative HAD-hydrolase</fullName>
        <ecNumber evidence="6">3.-.-.-</ecNumber>
    </submittedName>
</protein>